<dbReference type="Gene3D" id="3.20.20.10">
    <property type="entry name" value="Alanine racemase"/>
    <property type="match status" value="1"/>
</dbReference>
<dbReference type="GO" id="GO:0008836">
    <property type="term" value="F:diaminopimelate decarboxylase activity"/>
    <property type="evidence" value="ECO:0007669"/>
    <property type="project" value="TreeGrafter"/>
</dbReference>
<protein>
    <recommendedName>
        <fullName evidence="3">Orn/DAP/Arg decarboxylase 2 C-terminal domain-containing protein</fullName>
    </recommendedName>
</protein>
<dbReference type="InterPro" id="IPR009006">
    <property type="entry name" value="Ala_racemase/Decarboxylase_C"/>
</dbReference>
<comment type="caution">
    <text evidence="4">The sequence shown here is derived from an EMBL/GenBank/DDBJ whole genome shotgun (WGS) entry which is preliminary data.</text>
</comment>
<comment type="cofactor">
    <cofactor evidence="1">
        <name>pyridoxal 5'-phosphate</name>
        <dbReference type="ChEBI" id="CHEBI:597326"/>
    </cofactor>
</comment>
<evidence type="ECO:0000313" key="4">
    <source>
        <dbReference type="EMBL" id="EKE26385.1"/>
    </source>
</evidence>
<dbReference type="InterPro" id="IPR022643">
    <property type="entry name" value="De-COase2_C"/>
</dbReference>
<proteinExistence type="predicted"/>
<dbReference type="PANTHER" id="PTHR43727">
    <property type="entry name" value="DIAMINOPIMELATE DECARBOXYLASE"/>
    <property type="match status" value="1"/>
</dbReference>
<evidence type="ECO:0000256" key="2">
    <source>
        <dbReference type="ARBA" id="ARBA00022898"/>
    </source>
</evidence>
<reference evidence="4" key="1">
    <citation type="journal article" date="2012" name="Science">
        <title>Fermentation, hydrogen, and sulfur metabolism in multiple uncultivated bacterial phyla.</title>
        <authorList>
            <person name="Wrighton K.C."/>
            <person name="Thomas B.C."/>
            <person name="Sharon I."/>
            <person name="Miller C.S."/>
            <person name="Castelle C.J."/>
            <person name="VerBerkmoes N.C."/>
            <person name="Wilkins M.J."/>
            <person name="Hettich R.L."/>
            <person name="Lipton M.S."/>
            <person name="Williams K.H."/>
            <person name="Long P.E."/>
            <person name="Banfield J.F."/>
        </authorList>
    </citation>
    <scope>NUCLEOTIDE SEQUENCE [LARGE SCALE GENOMIC DNA]</scope>
</reference>
<feature type="domain" description="Orn/DAP/Arg decarboxylase 2 C-terminal" evidence="3">
    <location>
        <begin position="146"/>
        <end position="230"/>
    </location>
</feature>
<dbReference type="GO" id="GO:0009089">
    <property type="term" value="P:lysine biosynthetic process via diaminopimelate"/>
    <property type="evidence" value="ECO:0007669"/>
    <property type="project" value="TreeGrafter"/>
</dbReference>
<dbReference type="AlphaFoldDB" id="K2GSS3"/>
<keyword evidence="2" id="KW-0663">Pyridoxal phosphate</keyword>
<dbReference type="Gene3D" id="2.40.37.10">
    <property type="entry name" value="Lyase, Ornithine Decarboxylase, Chain A, domain 1"/>
    <property type="match status" value="1"/>
</dbReference>
<dbReference type="PANTHER" id="PTHR43727:SF2">
    <property type="entry name" value="GROUP IV DECARBOXYLASE"/>
    <property type="match status" value="1"/>
</dbReference>
<name>K2GSS3_9BACT</name>
<accession>K2GSS3</accession>
<sequence length="284" mass="34811">MVCFRYNPGNERTGNAIIWNPSDAKYWFTREQLFEWYAILKEKWVKRFWLHTMIASNELNSEYFVETAKMLFELVVEINNKLWVKMEFVNIGWWIGIPYKPEQSRVAYGIIADWIKVQYEKLIKNNNLDPLKLFMECGRTITWPYWYLVTKAIHEKNIHKKYIWVDACMANLMRPALYWAYHHITVLWKENIEKDMKYDVVWSLCENNDKFAVDRDLPKIDIWDTIVIHDSWAHWHAMGFNYNWKLRSKELLLRSNWEVVEIRREETIEDYFITLDFQKMNYFE</sequence>
<dbReference type="SUPFAM" id="SSF51419">
    <property type="entry name" value="PLP-binding barrel"/>
    <property type="match status" value="1"/>
</dbReference>
<evidence type="ECO:0000256" key="1">
    <source>
        <dbReference type="ARBA" id="ARBA00001933"/>
    </source>
</evidence>
<dbReference type="InterPro" id="IPR029066">
    <property type="entry name" value="PLP-binding_barrel"/>
</dbReference>
<dbReference type="SUPFAM" id="SSF50621">
    <property type="entry name" value="Alanine racemase C-terminal domain-like"/>
    <property type="match status" value="1"/>
</dbReference>
<dbReference type="EMBL" id="AMFJ01000822">
    <property type="protein sequence ID" value="EKE26385.1"/>
    <property type="molecule type" value="Genomic_DNA"/>
</dbReference>
<evidence type="ECO:0000259" key="3">
    <source>
        <dbReference type="Pfam" id="PF00278"/>
    </source>
</evidence>
<gene>
    <name evidence="4" type="ORF">ACD_4C00306G0001</name>
</gene>
<organism evidence="4">
    <name type="scientific">uncultured bacterium</name>
    <name type="common">gcode 4</name>
    <dbReference type="NCBI Taxonomy" id="1234023"/>
    <lineage>
        <taxon>Bacteria</taxon>
        <taxon>environmental samples</taxon>
    </lineage>
</organism>
<dbReference type="Pfam" id="PF00278">
    <property type="entry name" value="Orn_DAP_Arg_deC"/>
    <property type="match status" value="1"/>
</dbReference>